<feature type="transmembrane region" description="Helical" evidence="1">
    <location>
        <begin position="77"/>
        <end position="96"/>
    </location>
</feature>
<evidence type="ECO:0008006" key="4">
    <source>
        <dbReference type="Google" id="ProtNLM"/>
    </source>
</evidence>
<gene>
    <name evidence="2" type="ORF">E4S40_00915</name>
</gene>
<keyword evidence="1" id="KW-1133">Transmembrane helix</keyword>
<dbReference type="OrthoDB" id="1092558at2"/>
<name>A0A4Y9QY23_9BACT</name>
<feature type="transmembrane region" description="Helical" evidence="1">
    <location>
        <begin position="111"/>
        <end position="129"/>
    </location>
</feature>
<dbReference type="Proteomes" id="UP000297647">
    <property type="component" value="Unassembled WGS sequence"/>
</dbReference>
<evidence type="ECO:0000313" key="2">
    <source>
        <dbReference type="EMBL" id="TFV97249.1"/>
    </source>
</evidence>
<feature type="transmembrane region" description="Helical" evidence="1">
    <location>
        <begin position="12"/>
        <end position="32"/>
    </location>
</feature>
<dbReference type="RefSeq" id="WP_135069498.1">
    <property type="nucleotide sequence ID" value="NZ_SPSB01000001.1"/>
</dbReference>
<accession>A0A4Y9QY23</accession>
<keyword evidence="1" id="KW-0812">Transmembrane</keyword>
<organism evidence="2 3">
    <name type="scientific">Algoriphagus kandeliae</name>
    <dbReference type="NCBI Taxonomy" id="2562278"/>
    <lineage>
        <taxon>Bacteria</taxon>
        <taxon>Pseudomonadati</taxon>
        <taxon>Bacteroidota</taxon>
        <taxon>Cytophagia</taxon>
        <taxon>Cytophagales</taxon>
        <taxon>Cyclobacteriaceae</taxon>
        <taxon>Algoriphagus</taxon>
    </lineage>
</organism>
<feature type="transmembrane region" description="Helical" evidence="1">
    <location>
        <begin position="149"/>
        <end position="167"/>
    </location>
</feature>
<comment type="caution">
    <text evidence="2">The sequence shown here is derived from an EMBL/GenBank/DDBJ whole genome shotgun (WGS) entry which is preliminary data.</text>
</comment>
<dbReference type="AlphaFoldDB" id="A0A4Y9QY23"/>
<evidence type="ECO:0000256" key="1">
    <source>
        <dbReference type="SAM" id="Phobius"/>
    </source>
</evidence>
<proteinExistence type="predicted"/>
<feature type="transmembrane region" description="Helical" evidence="1">
    <location>
        <begin position="179"/>
        <end position="202"/>
    </location>
</feature>
<keyword evidence="3" id="KW-1185">Reference proteome</keyword>
<reference evidence="2 3" key="1">
    <citation type="submission" date="2019-03" db="EMBL/GenBank/DDBJ databases">
        <title>Algoriphagus sp. nov, a new strain isolated from root system soil of mangrove plant Kandelia.</title>
        <authorList>
            <person name="Yin Q."/>
            <person name="Wang K."/>
            <person name="Song Z."/>
        </authorList>
    </citation>
    <scope>NUCLEOTIDE SEQUENCE [LARGE SCALE GENOMIC DNA]</scope>
    <source>
        <strain evidence="2 3">XY-J91</strain>
    </source>
</reference>
<evidence type="ECO:0000313" key="3">
    <source>
        <dbReference type="Proteomes" id="UP000297647"/>
    </source>
</evidence>
<feature type="transmembrane region" description="Helical" evidence="1">
    <location>
        <begin position="214"/>
        <end position="231"/>
    </location>
</feature>
<dbReference type="EMBL" id="SPSB01000001">
    <property type="protein sequence ID" value="TFV97249.1"/>
    <property type="molecule type" value="Genomic_DNA"/>
</dbReference>
<feature type="transmembrane region" description="Helical" evidence="1">
    <location>
        <begin position="329"/>
        <end position="349"/>
    </location>
</feature>
<keyword evidence="1" id="KW-0472">Membrane</keyword>
<protein>
    <recommendedName>
        <fullName evidence="4">DUF2029 domain-containing protein</fullName>
    </recommendedName>
</protein>
<feature type="transmembrane region" description="Helical" evidence="1">
    <location>
        <begin position="300"/>
        <end position="317"/>
    </location>
</feature>
<feature type="transmembrane region" description="Helical" evidence="1">
    <location>
        <begin position="361"/>
        <end position="381"/>
    </location>
</feature>
<sequence length="391" mass="46797">MISLKNRSYKEVIWFSLLFLIGYTLYFLVKFIPYGVDIKIHNFYLIEYLENGYFPIPPGYYFLIYLLDLFVSWKYQFLLSSILVLLFFFGWKYKIILEWLIKEFEVKEKKAFIISLGIMFFGPLVIPSIDKDFWYLGKFTPTIWHNSTLIAALPFSLLLFKQTLVWWERKTSSSYYKIWLLALLVLLIKPSYLFCFIPLLPLFSGIYYGFNQKVFFQALLFSFGMLGLIWVEKYLIYSWDPMITDFYEVSDQPQIEIRPFKVWLHYAFEPIWDFFSSFSLSIAFIVLFGKNLLLKNQKPLAFSFSLLLLSLIIYWLFAETGFREWHANFYWQIPISYLIHLVIMIGFVFRRISGKNGKYDLKTLTFLTLFSLHVLSGIAYWGRIFTERIIS</sequence>